<dbReference type="RefSeq" id="WP_338247137.1">
    <property type="nucleotide sequence ID" value="NZ_BSRI01000001.1"/>
</dbReference>
<keyword evidence="3" id="KW-1185">Reference proteome</keyword>
<reference evidence="2 3" key="1">
    <citation type="submission" date="2023-02" db="EMBL/GenBank/DDBJ databases">
        <title>Dictyobacter halimunensis sp. nov., a new member of the class Ktedonobacteria from forest soil in a geothermal area.</title>
        <authorList>
            <person name="Rachmania M.K."/>
            <person name="Ningsih F."/>
            <person name="Sakai Y."/>
            <person name="Yabe S."/>
            <person name="Yokota A."/>
            <person name="Sjamsuridzal W."/>
        </authorList>
    </citation>
    <scope>NUCLEOTIDE SEQUENCE [LARGE SCALE GENOMIC DNA]</scope>
    <source>
        <strain evidence="2 3">S3.2.2.5</strain>
    </source>
</reference>
<comment type="caution">
    <text evidence="2">The sequence shown here is derived from an EMBL/GenBank/DDBJ whole genome shotgun (WGS) entry which is preliminary data.</text>
</comment>
<feature type="domain" description="Glycosyl hydrolase family 13 catalytic" evidence="1">
    <location>
        <begin position="280"/>
        <end position="677"/>
    </location>
</feature>
<dbReference type="PANTHER" id="PTHR10357">
    <property type="entry name" value="ALPHA-AMYLASE FAMILY MEMBER"/>
    <property type="match status" value="1"/>
</dbReference>
<protein>
    <recommendedName>
        <fullName evidence="1">Glycosyl hydrolase family 13 catalytic domain-containing protein</fullName>
    </recommendedName>
</protein>
<name>A0ABQ6FIP9_9CHLR</name>
<dbReference type="Gene3D" id="3.20.20.80">
    <property type="entry name" value="Glycosidases"/>
    <property type="match status" value="1"/>
</dbReference>
<dbReference type="Proteomes" id="UP001344906">
    <property type="component" value="Unassembled WGS sequence"/>
</dbReference>
<accession>A0ABQ6FIP9</accession>
<evidence type="ECO:0000313" key="3">
    <source>
        <dbReference type="Proteomes" id="UP001344906"/>
    </source>
</evidence>
<sequence length="773" mass="88163">MSTQQREDTAFVLYDRYQQLGLQLNPQTGLIQGLLQGDKTLPVRLSVDISTDGYEARGLPFGLIYQDTHQITDVRRTNEAPIYSLDGDQETYTVVTEAENWQMRWHYTFRPRHPRLELSFEIRPLLATEADPATLRNVELTITLQPDDLKSWNFEAPGNAVRPGISAAELERAIRVSSVAGVDGSTGLMALHNAAERQVVVVWPFCRTEIGSISAQTKDATLQIMLNTTLAGRLTSNDTLIYRAIEFDALTSTWEETRDNVASWYRTLNLSTPNDRPEWITTASIFEVQVGYAPFWGGYRYAPYPTVQDLYADLERIKGLGFNTLEIMPRQPYPSYNVHDYADISTSYGDEEQLRALVQKCHQLGIRVLLDILMHGVIDQEVMAQVAETVRSGPYATRLDDDIPIEEKMFAADSDAYLIAWCRHILDFEPHWNGGSHPRHPLADEHREWFMRDSAQNIIGMYTKAFDVANVSWQNYFCEATEMLVRKLDIDGFRFDAPTYNDLPNWSTATQKRASYSPLGVLSLFEQLRPHLKALKDDILLYTEPSGALFRQALDVTYNYDEHWLINAVLRSVPGQPDQHTKTRNGRELAAWFRDRNAVLPPGSLITHHIDSHDTFWWPGAGKKWRREQFGIEATRALLAIFSLSGGAYMTFVGGEEQLEDEIRLVHHLRNDLPEIREGSVHYTAVSVEHEAIYAVARHQGEYNSLLLVNVSNQPIQTSAQIDTHQLGLEHGSYSYHDAWQSTPESQSIQDLHNLPLTFEPYQVHLLVIRKDQ</sequence>
<evidence type="ECO:0000259" key="1">
    <source>
        <dbReference type="SMART" id="SM00642"/>
    </source>
</evidence>
<dbReference type="SMART" id="SM00642">
    <property type="entry name" value="Aamy"/>
    <property type="match status" value="1"/>
</dbReference>
<gene>
    <name evidence="2" type="ORF">KDH_03340</name>
</gene>
<dbReference type="EMBL" id="BSRI01000001">
    <property type="protein sequence ID" value="GLV53481.1"/>
    <property type="molecule type" value="Genomic_DNA"/>
</dbReference>
<dbReference type="InterPro" id="IPR006047">
    <property type="entry name" value="GH13_cat_dom"/>
</dbReference>
<organism evidence="2 3">
    <name type="scientific">Dictyobacter halimunensis</name>
    <dbReference type="NCBI Taxonomy" id="3026934"/>
    <lineage>
        <taxon>Bacteria</taxon>
        <taxon>Bacillati</taxon>
        <taxon>Chloroflexota</taxon>
        <taxon>Ktedonobacteria</taxon>
        <taxon>Ktedonobacterales</taxon>
        <taxon>Dictyobacteraceae</taxon>
        <taxon>Dictyobacter</taxon>
    </lineage>
</organism>
<dbReference type="Pfam" id="PF00128">
    <property type="entry name" value="Alpha-amylase"/>
    <property type="match status" value="1"/>
</dbReference>
<dbReference type="SUPFAM" id="SSF51445">
    <property type="entry name" value="(Trans)glycosidases"/>
    <property type="match status" value="1"/>
</dbReference>
<dbReference type="InterPro" id="IPR017853">
    <property type="entry name" value="GH"/>
</dbReference>
<evidence type="ECO:0000313" key="2">
    <source>
        <dbReference type="EMBL" id="GLV53481.1"/>
    </source>
</evidence>
<proteinExistence type="predicted"/>